<name>A0A412FS06_9FIRM</name>
<dbReference type="GO" id="GO:0005886">
    <property type="term" value="C:plasma membrane"/>
    <property type="evidence" value="ECO:0007669"/>
    <property type="project" value="UniProtKB-SubCell"/>
</dbReference>
<feature type="transmembrane region" description="Helical" evidence="10">
    <location>
        <begin position="547"/>
        <end position="564"/>
    </location>
</feature>
<dbReference type="UniPathway" id="UPA00378"/>
<feature type="transmembrane region" description="Helical" evidence="10">
    <location>
        <begin position="604"/>
        <end position="630"/>
    </location>
</feature>
<keyword evidence="5 10" id="KW-0808">Transferase</keyword>
<feature type="transmembrane region" description="Helical" evidence="10">
    <location>
        <begin position="15"/>
        <end position="36"/>
    </location>
</feature>
<evidence type="ECO:0000256" key="7">
    <source>
        <dbReference type="ARBA" id="ARBA00022989"/>
    </source>
</evidence>
<feature type="transmembrane region" description="Helical" evidence="10">
    <location>
        <begin position="334"/>
        <end position="351"/>
    </location>
</feature>
<feature type="transmembrane region" description="Helical" evidence="10">
    <location>
        <begin position="523"/>
        <end position="540"/>
    </location>
</feature>
<evidence type="ECO:0000256" key="10">
    <source>
        <dbReference type="RuleBase" id="RU367007"/>
    </source>
</evidence>
<evidence type="ECO:0000256" key="1">
    <source>
        <dbReference type="ARBA" id="ARBA00004127"/>
    </source>
</evidence>
<evidence type="ECO:0000313" key="14">
    <source>
        <dbReference type="Proteomes" id="UP000284178"/>
    </source>
</evidence>
<feature type="transmembrane region" description="Helical" evidence="10">
    <location>
        <begin position="278"/>
        <end position="296"/>
    </location>
</feature>
<feature type="domain" description="ArnT-like N-terminal" evidence="11">
    <location>
        <begin position="258"/>
        <end position="450"/>
    </location>
</feature>
<feature type="transmembrane region" description="Helical" evidence="10">
    <location>
        <begin position="308"/>
        <end position="328"/>
    </location>
</feature>
<dbReference type="Pfam" id="PF02366">
    <property type="entry name" value="PMT"/>
    <property type="match status" value="1"/>
</dbReference>
<keyword evidence="14" id="KW-1185">Reference proteome</keyword>
<feature type="transmembrane region" description="Helical" evidence="10">
    <location>
        <begin position="428"/>
        <end position="450"/>
    </location>
</feature>
<dbReference type="InterPro" id="IPR032421">
    <property type="entry name" value="PMT_4TMC"/>
</dbReference>
<evidence type="ECO:0000259" key="12">
    <source>
        <dbReference type="Pfam" id="PF16192"/>
    </source>
</evidence>
<dbReference type="RefSeq" id="WP_117895684.1">
    <property type="nucleotide sequence ID" value="NZ_CABJCV010000019.1"/>
</dbReference>
<dbReference type="InterPro" id="IPR027005">
    <property type="entry name" value="PMT-like"/>
</dbReference>
<dbReference type="InterPro" id="IPR003342">
    <property type="entry name" value="ArnT-like_N"/>
</dbReference>
<dbReference type="PANTHER" id="PTHR10050">
    <property type="entry name" value="DOLICHYL-PHOSPHATE-MANNOSE--PROTEIN MANNOSYLTRANSFERASE"/>
    <property type="match status" value="1"/>
</dbReference>
<evidence type="ECO:0000313" key="13">
    <source>
        <dbReference type="EMBL" id="RGR70968.1"/>
    </source>
</evidence>
<keyword evidence="6 10" id="KW-0812">Transmembrane</keyword>
<protein>
    <recommendedName>
        <fullName evidence="9 10">Polyprenol-phosphate-mannose--protein mannosyltransferase</fullName>
        <ecNumber evidence="10">2.4.1.-</ecNumber>
    </recommendedName>
</protein>
<gene>
    <name evidence="13" type="ORF">DWY25_13570</name>
</gene>
<dbReference type="Proteomes" id="UP000284178">
    <property type="component" value="Unassembled WGS sequence"/>
</dbReference>
<keyword evidence="4 10" id="KW-0328">Glycosyltransferase</keyword>
<organism evidence="13 14">
    <name type="scientific">Holdemania filiformis</name>
    <dbReference type="NCBI Taxonomy" id="61171"/>
    <lineage>
        <taxon>Bacteria</taxon>
        <taxon>Bacillati</taxon>
        <taxon>Bacillota</taxon>
        <taxon>Erysipelotrichia</taxon>
        <taxon>Erysipelotrichales</taxon>
        <taxon>Erysipelotrichaceae</taxon>
        <taxon>Holdemania</taxon>
    </lineage>
</organism>
<accession>A0A412FS06</accession>
<dbReference type="Pfam" id="PF16192">
    <property type="entry name" value="PMT_4TMC"/>
    <property type="match status" value="1"/>
</dbReference>
<evidence type="ECO:0000256" key="9">
    <source>
        <dbReference type="ARBA" id="ARBA00093617"/>
    </source>
</evidence>
<dbReference type="EMBL" id="QRUP01000019">
    <property type="protein sequence ID" value="RGR70968.1"/>
    <property type="molecule type" value="Genomic_DNA"/>
</dbReference>
<reference evidence="13 14" key="1">
    <citation type="submission" date="2018-08" db="EMBL/GenBank/DDBJ databases">
        <title>A genome reference for cultivated species of the human gut microbiota.</title>
        <authorList>
            <person name="Zou Y."/>
            <person name="Xue W."/>
            <person name="Luo G."/>
        </authorList>
    </citation>
    <scope>NUCLEOTIDE SEQUENCE [LARGE SCALE GENOMIC DNA]</scope>
    <source>
        <strain evidence="13 14">AF24-29</strain>
    </source>
</reference>
<dbReference type="EC" id="2.4.1.-" evidence="10"/>
<comment type="caution">
    <text evidence="13">The sequence shown here is derived from an EMBL/GenBank/DDBJ whole genome shotgun (WGS) entry which is preliminary data.</text>
</comment>
<evidence type="ECO:0000256" key="2">
    <source>
        <dbReference type="ARBA" id="ARBA00004922"/>
    </source>
</evidence>
<evidence type="ECO:0000259" key="11">
    <source>
        <dbReference type="Pfam" id="PF02366"/>
    </source>
</evidence>
<evidence type="ECO:0000256" key="3">
    <source>
        <dbReference type="ARBA" id="ARBA00007222"/>
    </source>
</evidence>
<evidence type="ECO:0000256" key="4">
    <source>
        <dbReference type="ARBA" id="ARBA00022676"/>
    </source>
</evidence>
<dbReference type="GeneID" id="83016425"/>
<evidence type="ECO:0000256" key="8">
    <source>
        <dbReference type="ARBA" id="ARBA00023136"/>
    </source>
</evidence>
<comment type="similarity">
    <text evidence="3 10">Belongs to the glycosyltransferase 39 family.</text>
</comment>
<keyword evidence="10" id="KW-1003">Cell membrane</keyword>
<feature type="transmembrane region" description="Helical" evidence="10">
    <location>
        <begin position="363"/>
        <end position="379"/>
    </location>
</feature>
<feature type="transmembrane region" description="Helical" evidence="10">
    <location>
        <begin position="570"/>
        <end position="592"/>
    </location>
</feature>
<feature type="transmembrane region" description="Helical" evidence="10">
    <location>
        <begin position="385"/>
        <end position="403"/>
    </location>
</feature>
<feature type="transmembrane region" description="Helical" evidence="10">
    <location>
        <begin position="56"/>
        <end position="78"/>
    </location>
</feature>
<evidence type="ECO:0000256" key="5">
    <source>
        <dbReference type="ARBA" id="ARBA00022679"/>
    </source>
</evidence>
<dbReference type="GO" id="GO:0004169">
    <property type="term" value="F:dolichyl-phosphate-mannose-protein mannosyltransferase activity"/>
    <property type="evidence" value="ECO:0007669"/>
    <property type="project" value="UniProtKB-UniRule"/>
</dbReference>
<proteinExistence type="inferred from homology"/>
<feature type="domain" description="Protein O-mannosyl-transferase C-terminal four TM" evidence="12">
    <location>
        <begin position="472"/>
        <end position="640"/>
    </location>
</feature>
<sequence>MLKELSLTLFHNQELISLLLIEGVILIVSFMIYKSLKKKNEIIKTQSKETSAGKTVWNAFDSLICGTITLMFLVVAFWQLGDTELPHTRWQPTQPNESFVLQIEDGSSAFDRIYLLSGEGDNNALESGYQIGLRNVLIEGSNDLVDWDNISQIDNSSYLQWKIIEGQWNYHYLRITAGEKNNVINEIGLKRAGFNDFLPLTVYSSNPEDAYDPQLVIDEQSKLKIDPLYLNETYFDEIYHVRNAQEIAEGQVMYAFVHPLLGTQVIAFFIKLLGSNPFAWRVGGVLFSAAMIPLLYDLCRRLFNKTFYAALGAVFLACDFMHLTTARIATLEPFSVFFILLMTYFMIRYCLMNFYVDDFKKSLGLLAVAGISMGIGVSVKWTGVYAGMGLAVLFFSSLIRRYVEYRQAKQSKEPTALEKHKIEVFPKYCWITLLWCCLWFVLIPLIIYALSYLPCVINRGEGWSLAGVFKQTMGMYNYHANLDATHPFQSVWWQWILDARPIWYYHHISENLVYTISAFGNPLIWWSGFFAILFCAYEFIRNKTKTAGMILLCYFAQLIPWMLVTRCVFIYHYYPSVPFLIVALVYGLKCLIDKDARYEKRIKIFALACILLFVLFLPATAGFGTTQAYIDGFMRWFPSWYFG</sequence>
<keyword evidence="8 10" id="KW-0472">Membrane</keyword>
<dbReference type="GO" id="GO:0012505">
    <property type="term" value="C:endomembrane system"/>
    <property type="evidence" value="ECO:0007669"/>
    <property type="project" value="UniProtKB-SubCell"/>
</dbReference>
<dbReference type="AlphaFoldDB" id="A0A412FS06"/>
<comment type="function">
    <text evidence="10">Protein O-mannosyltransferase that catalyzes the transfer of a single mannose residue from a polyprenol phospho-mannosyl lipidic donor to the hydroxyl group of selected serine and threonine residues in acceptor proteins.</text>
</comment>
<comment type="pathway">
    <text evidence="2 10">Protein modification; protein glycosylation.</text>
</comment>
<keyword evidence="7 10" id="KW-1133">Transmembrane helix</keyword>
<comment type="subcellular location">
    <subcellularLocation>
        <location evidence="10">Cell membrane</location>
    </subcellularLocation>
    <subcellularLocation>
        <location evidence="1">Endomembrane system</location>
        <topology evidence="1">Multi-pass membrane protein</topology>
    </subcellularLocation>
</comment>
<evidence type="ECO:0000256" key="6">
    <source>
        <dbReference type="ARBA" id="ARBA00022692"/>
    </source>
</evidence>